<dbReference type="Proteomes" id="UP000807115">
    <property type="component" value="Chromosome 5"/>
</dbReference>
<reference evidence="2" key="1">
    <citation type="journal article" date="2019" name="BMC Genomics">
        <title>A new reference genome for Sorghum bicolor reveals high levels of sequence similarity between sweet and grain genotypes: implications for the genetics of sugar metabolism.</title>
        <authorList>
            <person name="Cooper E.A."/>
            <person name="Brenton Z.W."/>
            <person name="Flinn B.S."/>
            <person name="Jenkins J."/>
            <person name="Shu S."/>
            <person name="Flowers D."/>
            <person name="Luo F."/>
            <person name="Wang Y."/>
            <person name="Xia P."/>
            <person name="Barry K."/>
            <person name="Daum C."/>
            <person name="Lipzen A."/>
            <person name="Yoshinaga Y."/>
            <person name="Schmutz J."/>
            <person name="Saski C."/>
            <person name="Vermerris W."/>
            <person name="Kresovich S."/>
        </authorList>
    </citation>
    <scope>NUCLEOTIDE SEQUENCE</scope>
</reference>
<evidence type="ECO:0000313" key="2">
    <source>
        <dbReference type="EMBL" id="KAG0530749.1"/>
    </source>
</evidence>
<comment type="caution">
    <text evidence="2">The sequence shown here is derived from an EMBL/GenBank/DDBJ whole genome shotgun (WGS) entry which is preliminary data.</text>
</comment>
<reference evidence="2" key="2">
    <citation type="submission" date="2020-10" db="EMBL/GenBank/DDBJ databases">
        <authorList>
            <person name="Cooper E.A."/>
            <person name="Brenton Z.W."/>
            <person name="Flinn B.S."/>
            <person name="Jenkins J."/>
            <person name="Shu S."/>
            <person name="Flowers D."/>
            <person name="Luo F."/>
            <person name="Wang Y."/>
            <person name="Xia P."/>
            <person name="Barry K."/>
            <person name="Daum C."/>
            <person name="Lipzen A."/>
            <person name="Yoshinaga Y."/>
            <person name="Schmutz J."/>
            <person name="Saski C."/>
            <person name="Vermerris W."/>
            <person name="Kresovich S."/>
        </authorList>
    </citation>
    <scope>NUCLEOTIDE SEQUENCE</scope>
</reference>
<feature type="region of interest" description="Disordered" evidence="1">
    <location>
        <begin position="27"/>
        <end position="58"/>
    </location>
</feature>
<protein>
    <submittedName>
        <fullName evidence="2">Uncharacterized protein</fullName>
    </submittedName>
</protein>
<evidence type="ECO:0000313" key="3">
    <source>
        <dbReference type="Proteomes" id="UP000807115"/>
    </source>
</evidence>
<evidence type="ECO:0000256" key="1">
    <source>
        <dbReference type="SAM" id="MobiDB-lite"/>
    </source>
</evidence>
<dbReference type="EMBL" id="CM027684">
    <property type="protein sequence ID" value="KAG0530749.1"/>
    <property type="molecule type" value="Genomic_DNA"/>
</dbReference>
<gene>
    <name evidence="2" type="ORF">BDA96_05G213400</name>
</gene>
<feature type="compositionally biased region" description="Basic and acidic residues" evidence="1">
    <location>
        <begin position="27"/>
        <end position="37"/>
    </location>
</feature>
<accession>A0A921R040</accession>
<proteinExistence type="predicted"/>
<sequence length="113" mass="12870">MLPSFAHQFGLLFVGELQLSSSQLELRDGEQQRRDDGGGGGGEGVKKQQRLPPIRPPGLSESLFQAFPRLRELLRDDEAAIKSLIKMEEEILRQYHRKVLVYADVKVDDDDRH</sequence>
<dbReference type="AlphaFoldDB" id="A0A921R040"/>
<organism evidence="2 3">
    <name type="scientific">Sorghum bicolor</name>
    <name type="common">Sorghum</name>
    <name type="synonym">Sorghum vulgare</name>
    <dbReference type="NCBI Taxonomy" id="4558"/>
    <lineage>
        <taxon>Eukaryota</taxon>
        <taxon>Viridiplantae</taxon>
        <taxon>Streptophyta</taxon>
        <taxon>Embryophyta</taxon>
        <taxon>Tracheophyta</taxon>
        <taxon>Spermatophyta</taxon>
        <taxon>Magnoliopsida</taxon>
        <taxon>Liliopsida</taxon>
        <taxon>Poales</taxon>
        <taxon>Poaceae</taxon>
        <taxon>PACMAD clade</taxon>
        <taxon>Panicoideae</taxon>
        <taxon>Andropogonodae</taxon>
        <taxon>Andropogoneae</taxon>
        <taxon>Sorghinae</taxon>
        <taxon>Sorghum</taxon>
    </lineage>
</organism>
<name>A0A921R040_SORBI</name>